<evidence type="ECO:0000256" key="12">
    <source>
        <dbReference type="RuleBase" id="RU361274"/>
    </source>
</evidence>
<evidence type="ECO:0000256" key="7">
    <source>
        <dbReference type="ARBA" id="ARBA00022833"/>
    </source>
</evidence>
<keyword evidence="5" id="KW-0479">Metal-binding</keyword>
<dbReference type="AlphaFoldDB" id="A0AAU7DZC0"/>
<reference evidence="13" key="1">
    <citation type="submission" date="2024-02" db="EMBL/GenBank/DDBJ databases">
        <title>Tomenella chthoni gen. nov. sp. nov., a member of the family Jonesiaceae isolated from bat guano.</title>
        <authorList>
            <person name="Miller S.L."/>
            <person name="King J."/>
            <person name="Sankaranarayanan K."/>
            <person name="Lawson P.A."/>
        </authorList>
    </citation>
    <scope>NUCLEOTIDE SEQUENCE</scope>
    <source>
        <strain evidence="13">BS-20</strain>
    </source>
</reference>
<evidence type="ECO:0000256" key="9">
    <source>
        <dbReference type="ARBA" id="ARBA00047989"/>
    </source>
</evidence>
<evidence type="ECO:0000256" key="4">
    <source>
        <dbReference type="ARBA" id="ARBA00022679"/>
    </source>
</evidence>
<dbReference type="GO" id="GO:0016787">
    <property type="term" value="F:hydrolase activity"/>
    <property type="evidence" value="ECO:0007669"/>
    <property type="project" value="UniProtKB-KW"/>
</dbReference>
<comment type="catalytic activity">
    <reaction evidence="11">
        <text>S-methyl-5'-thioadenosine + phosphate = 5-(methylsulfanyl)-alpha-D-ribose 1-phosphate + adenine</text>
        <dbReference type="Rhea" id="RHEA:11852"/>
        <dbReference type="ChEBI" id="CHEBI:16708"/>
        <dbReference type="ChEBI" id="CHEBI:17509"/>
        <dbReference type="ChEBI" id="CHEBI:43474"/>
        <dbReference type="ChEBI" id="CHEBI:58533"/>
        <dbReference type="EC" id="2.4.2.28"/>
    </reaction>
    <physiologicalReaction direction="left-to-right" evidence="11">
        <dbReference type="Rhea" id="RHEA:11853"/>
    </physiologicalReaction>
</comment>
<dbReference type="Pfam" id="PF02578">
    <property type="entry name" value="Cu-oxidase_4"/>
    <property type="match status" value="1"/>
</dbReference>
<keyword evidence="6" id="KW-0378">Hydrolase</keyword>
<dbReference type="PANTHER" id="PTHR30616">
    <property type="entry name" value="UNCHARACTERIZED PROTEIN YFIH"/>
    <property type="match status" value="1"/>
</dbReference>
<evidence type="ECO:0000256" key="2">
    <source>
        <dbReference type="ARBA" id="ARBA00003215"/>
    </source>
</evidence>
<dbReference type="NCBIfam" id="TIGR00726">
    <property type="entry name" value="peptidoglycan editing factor PgeF"/>
    <property type="match status" value="1"/>
</dbReference>
<name>A0AAU7DZC0_9MICO</name>
<evidence type="ECO:0000256" key="5">
    <source>
        <dbReference type="ARBA" id="ARBA00022723"/>
    </source>
</evidence>
<keyword evidence="8" id="KW-0186">Copper</keyword>
<dbReference type="Gene3D" id="3.60.140.10">
    <property type="entry name" value="CNF1/YfiH-like putative cysteine hydrolases"/>
    <property type="match status" value="1"/>
</dbReference>
<proteinExistence type="inferred from homology"/>
<organism evidence="13">
    <name type="scientific">Jonesiaceae bacterium BS-20</name>
    <dbReference type="NCBI Taxonomy" id="3120821"/>
    <lineage>
        <taxon>Bacteria</taxon>
        <taxon>Bacillati</taxon>
        <taxon>Actinomycetota</taxon>
        <taxon>Actinomycetes</taxon>
        <taxon>Micrococcales</taxon>
        <taxon>Jonesiaceae</taxon>
    </lineage>
</organism>
<dbReference type="CDD" id="cd16833">
    <property type="entry name" value="YfiH"/>
    <property type="match status" value="1"/>
</dbReference>
<evidence type="ECO:0000256" key="1">
    <source>
        <dbReference type="ARBA" id="ARBA00000553"/>
    </source>
</evidence>
<comment type="catalytic activity">
    <reaction evidence="1">
        <text>inosine + phosphate = alpha-D-ribose 1-phosphate + hypoxanthine</text>
        <dbReference type="Rhea" id="RHEA:27646"/>
        <dbReference type="ChEBI" id="CHEBI:17368"/>
        <dbReference type="ChEBI" id="CHEBI:17596"/>
        <dbReference type="ChEBI" id="CHEBI:43474"/>
        <dbReference type="ChEBI" id="CHEBI:57720"/>
        <dbReference type="EC" id="2.4.2.1"/>
    </reaction>
    <physiologicalReaction direction="left-to-right" evidence="1">
        <dbReference type="Rhea" id="RHEA:27647"/>
    </physiologicalReaction>
</comment>
<comment type="function">
    <text evidence="2">Purine nucleoside enzyme that catalyzes the phosphorolysis of adenosine and inosine nucleosides, yielding D-ribose 1-phosphate and the respective free bases, adenine and hypoxanthine. Also catalyzes the phosphorolysis of S-methyl-5'-thioadenosine into adenine and S-methyl-5-thio-alpha-D-ribose 1-phosphate. Also has adenosine deaminase activity.</text>
</comment>
<evidence type="ECO:0000313" key="13">
    <source>
        <dbReference type="EMBL" id="XBH22563.1"/>
    </source>
</evidence>
<comment type="catalytic activity">
    <reaction evidence="10">
        <text>adenosine + phosphate = alpha-D-ribose 1-phosphate + adenine</text>
        <dbReference type="Rhea" id="RHEA:27642"/>
        <dbReference type="ChEBI" id="CHEBI:16335"/>
        <dbReference type="ChEBI" id="CHEBI:16708"/>
        <dbReference type="ChEBI" id="CHEBI:43474"/>
        <dbReference type="ChEBI" id="CHEBI:57720"/>
        <dbReference type="EC" id="2.4.2.1"/>
    </reaction>
    <physiologicalReaction direction="left-to-right" evidence="10">
        <dbReference type="Rhea" id="RHEA:27643"/>
    </physiologicalReaction>
</comment>
<evidence type="ECO:0000256" key="6">
    <source>
        <dbReference type="ARBA" id="ARBA00022801"/>
    </source>
</evidence>
<dbReference type="EMBL" id="CP146203">
    <property type="protein sequence ID" value="XBH22563.1"/>
    <property type="molecule type" value="Genomic_DNA"/>
</dbReference>
<dbReference type="GO" id="GO:0017061">
    <property type="term" value="F:S-methyl-5-thioadenosine phosphorylase activity"/>
    <property type="evidence" value="ECO:0007669"/>
    <property type="project" value="UniProtKB-EC"/>
</dbReference>
<dbReference type="InterPro" id="IPR011324">
    <property type="entry name" value="Cytotoxic_necrot_fac-like_cat"/>
</dbReference>
<dbReference type="PANTHER" id="PTHR30616:SF2">
    <property type="entry name" value="PURINE NUCLEOSIDE PHOSPHORYLASE LACC1"/>
    <property type="match status" value="1"/>
</dbReference>
<evidence type="ECO:0000256" key="8">
    <source>
        <dbReference type="ARBA" id="ARBA00023008"/>
    </source>
</evidence>
<comment type="similarity">
    <text evidence="3 12">Belongs to the purine nucleoside phosphorylase YfiH/LACC1 family.</text>
</comment>
<protein>
    <recommendedName>
        <fullName evidence="12">Purine nucleoside phosphorylase</fullName>
    </recommendedName>
</protein>
<dbReference type="GO" id="GO:0005507">
    <property type="term" value="F:copper ion binding"/>
    <property type="evidence" value="ECO:0007669"/>
    <property type="project" value="TreeGrafter"/>
</dbReference>
<evidence type="ECO:0000256" key="3">
    <source>
        <dbReference type="ARBA" id="ARBA00007353"/>
    </source>
</evidence>
<dbReference type="InterPro" id="IPR038371">
    <property type="entry name" value="Cu_polyphenol_OxRdtase_sf"/>
</dbReference>
<dbReference type="InterPro" id="IPR003730">
    <property type="entry name" value="Cu_polyphenol_OxRdtase"/>
</dbReference>
<keyword evidence="4" id="KW-0808">Transferase</keyword>
<dbReference type="SUPFAM" id="SSF64438">
    <property type="entry name" value="CNF1/YfiH-like putative cysteine hydrolases"/>
    <property type="match status" value="1"/>
</dbReference>
<keyword evidence="7" id="KW-0862">Zinc</keyword>
<evidence type="ECO:0000256" key="10">
    <source>
        <dbReference type="ARBA" id="ARBA00048968"/>
    </source>
</evidence>
<comment type="catalytic activity">
    <reaction evidence="9">
        <text>adenosine + H2O + H(+) = inosine + NH4(+)</text>
        <dbReference type="Rhea" id="RHEA:24408"/>
        <dbReference type="ChEBI" id="CHEBI:15377"/>
        <dbReference type="ChEBI" id="CHEBI:15378"/>
        <dbReference type="ChEBI" id="CHEBI:16335"/>
        <dbReference type="ChEBI" id="CHEBI:17596"/>
        <dbReference type="ChEBI" id="CHEBI:28938"/>
        <dbReference type="EC" id="3.5.4.4"/>
    </reaction>
    <physiologicalReaction direction="left-to-right" evidence="9">
        <dbReference type="Rhea" id="RHEA:24409"/>
    </physiologicalReaction>
</comment>
<accession>A0AAU7DZC0</accession>
<evidence type="ECO:0000256" key="11">
    <source>
        <dbReference type="ARBA" id="ARBA00049893"/>
    </source>
</evidence>
<gene>
    <name evidence="13" type="primary">pgeF</name>
    <name evidence="13" type="ORF">V5R04_04890</name>
</gene>
<sequence length="258" mass="26726">MTVQVDQIPAHEVHLGAGISAFFTMAGGGVSPAPWKSLNLGPNVRDEPARVLANRARVSKRLGKPVRFATQVHSNAVARLESAGAPGQMSIGEADAIVAVSDEFGLGVLVADCVPILLSDPIAGVIGVAHAGRAGLQNGVIANVIEELEAAGASASSLLVAVGPCICAHCYEVPASMAQSFATETQISPATSNWGTPALDLRAAADTQLRQNGVGNVTHVPHCTYELDQYFSHRRATKNGQTTGRFAGIIGRTSSRSE</sequence>